<comment type="caution">
    <text evidence="8">The sequence shown here is derived from an EMBL/GenBank/DDBJ whole genome shotgun (WGS) entry which is preliminary data.</text>
</comment>
<evidence type="ECO:0000256" key="1">
    <source>
        <dbReference type="ARBA" id="ARBA00001946"/>
    </source>
</evidence>
<name>A0AA90Z2C4_9RHOB</name>
<organism evidence="8 9">
    <name type="scientific">Ruegeria atlantica</name>
    <dbReference type="NCBI Taxonomy" id="81569"/>
    <lineage>
        <taxon>Bacteria</taxon>
        <taxon>Pseudomonadati</taxon>
        <taxon>Pseudomonadota</taxon>
        <taxon>Alphaproteobacteria</taxon>
        <taxon>Rhodobacterales</taxon>
        <taxon>Roseobacteraceae</taxon>
        <taxon>Ruegeria</taxon>
    </lineage>
</organism>
<dbReference type="SUPFAM" id="SSF48576">
    <property type="entry name" value="Terpenoid synthases"/>
    <property type="match status" value="1"/>
</dbReference>
<evidence type="ECO:0000256" key="3">
    <source>
        <dbReference type="ARBA" id="ARBA00022679"/>
    </source>
</evidence>
<comment type="cofactor">
    <cofactor evidence="1">
        <name>Mg(2+)</name>
        <dbReference type="ChEBI" id="CHEBI:18420"/>
    </cofactor>
</comment>
<dbReference type="InterPro" id="IPR008949">
    <property type="entry name" value="Isoprenoid_synthase_dom_sf"/>
</dbReference>
<dbReference type="EMBL" id="WVQY01000009">
    <property type="protein sequence ID" value="NOD32286.1"/>
    <property type="molecule type" value="Genomic_DNA"/>
</dbReference>
<keyword evidence="4" id="KW-0479">Metal-binding</keyword>
<evidence type="ECO:0000313" key="9">
    <source>
        <dbReference type="Proteomes" id="UP000597886"/>
    </source>
</evidence>
<proteinExistence type="inferred from homology"/>
<dbReference type="InterPro" id="IPR000092">
    <property type="entry name" value="Polyprenyl_synt"/>
</dbReference>
<keyword evidence="5" id="KW-0460">Magnesium</keyword>
<gene>
    <name evidence="7" type="ORF">GS617_18615</name>
    <name evidence="8" type="ORF">GS634_14290</name>
</gene>
<dbReference type="GO" id="GO:0008299">
    <property type="term" value="P:isoprenoid biosynthetic process"/>
    <property type="evidence" value="ECO:0007669"/>
    <property type="project" value="InterPro"/>
</dbReference>
<keyword evidence="3 6" id="KW-0808">Transferase</keyword>
<dbReference type="Proteomes" id="UP000599383">
    <property type="component" value="Unassembled WGS sequence"/>
</dbReference>
<dbReference type="PROSITE" id="PS00444">
    <property type="entry name" value="POLYPRENYL_SYNTHASE_2"/>
    <property type="match status" value="1"/>
</dbReference>
<evidence type="ECO:0000256" key="5">
    <source>
        <dbReference type="ARBA" id="ARBA00022842"/>
    </source>
</evidence>
<reference evidence="8 10" key="1">
    <citation type="submission" date="2019-12" db="EMBL/GenBank/DDBJ databases">
        <title>Ruegeria JWLKs population differentiation of coral mucus and skeleton niches.</title>
        <authorList>
            <person name="Luo D."/>
        </authorList>
    </citation>
    <scope>NUCLEOTIDE SEQUENCE</scope>
    <source>
        <strain evidence="8">HKCCD6181</strain>
        <strain evidence="7 10">HKCCD6238</strain>
    </source>
</reference>
<dbReference type="PANTHER" id="PTHR12001:SF85">
    <property type="entry name" value="SHORT CHAIN ISOPRENYL DIPHOSPHATE SYNTHASE"/>
    <property type="match status" value="1"/>
</dbReference>
<dbReference type="AlphaFoldDB" id="A0AA90Z2C4"/>
<accession>A0AA90Z2C4</accession>
<dbReference type="SFLD" id="SFLDS00005">
    <property type="entry name" value="Isoprenoid_Synthase_Type_I"/>
    <property type="match status" value="1"/>
</dbReference>
<evidence type="ECO:0000256" key="4">
    <source>
        <dbReference type="ARBA" id="ARBA00022723"/>
    </source>
</evidence>
<dbReference type="Proteomes" id="UP000597886">
    <property type="component" value="Unassembled WGS sequence"/>
</dbReference>
<dbReference type="CDD" id="cd00685">
    <property type="entry name" value="Trans_IPPS_HT"/>
    <property type="match status" value="1"/>
</dbReference>
<sequence length="309" mass="34437">MRDYIETSGKGLRPALLLATCEAFGGNSENARVSAAVLELLHNAFLIHDDIEDQSDFRRGRECMHKRLGVPLAINTGDGMQSLALRLLRQNLGPLGPETGMRVVDEFDHLLQQSIEGQALELGWIRDNRLNVDASDYLRMCLKKTCWYSFIHPMRIGALIARPHDVASGALNLDDFNAFGFFLGAAFQIQDDVLNLVGSQDSYGKEIGGDIYEGKRTLMLGQLGLKAEEPEQARLAEMLSNPRDARSTQDVAWVLERMSHYGSIRYAQDAANDLLAAARNEFARVFAGTEDPPRAFLGQFMDYLVTRQV</sequence>
<dbReference type="EMBL" id="WVRA01000005">
    <property type="protein sequence ID" value="NOE19294.1"/>
    <property type="molecule type" value="Genomic_DNA"/>
</dbReference>
<dbReference type="GO" id="GO:0046872">
    <property type="term" value="F:metal ion binding"/>
    <property type="evidence" value="ECO:0007669"/>
    <property type="project" value="UniProtKB-KW"/>
</dbReference>
<evidence type="ECO:0000313" key="7">
    <source>
        <dbReference type="EMBL" id="NOD32286.1"/>
    </source>
</evidence>
<evidence type="ECO:0000256" key="2">
    <source>
        <dbReference type="ARBA" id="ARBA00006706"/>
    </source>
</evidence>
<dbReference type="PROSITE" id="PS00723">
    <property type="entry name" value="POLYPRENYL_SYNTHASE_1"/>
    <property type="match status" value="1"/>
</dbReference>
<comment type="similarity">
    <text evidence="2 6">Belongs to the FPP/GGPP synthase family.</text>
</comment>
<evidence type="ECO:0000313" key="8">
    <source>
        <dbReference type="EMBL" id="NOE19294.1"/>
    </source>
</evidence>
<evidence type="ECO:0000313" key="10">
    <source>
        <dbReference type="Proteomes" id="UP000599383"/>
    </source>
</evidence>
<dbReference type="PANTHER" id="PTHR12001">
    <property type="entry name" value="GERANYLGERANYL PYROPHOSPHATE SYNTHASE"/>
    <property type="match status" value="1"/>
</dbReference>
<dbReference type="Gene3D" id="1.10.600.10">
    <property type="entry name" value="Farnesyl Diphosphate Synthase"/>
    <property type="match status" value="1"/>
</dbReference>
<evidence type="ECO:0000256" key="6">
    <source>
        <dbReference type="RuleBase" id="RU004466"/>
    </source>
</evidence>
<protein>
    <submittedName>
        <fullName evidence="8">Polyprenyl synthetase family protein</fullName>
    </submittedName>
</protein>
<keyword evidence="10" id="KW-1185">Reference proteome</keyword>
<dbReference type="Pfam" id="PF00348">
    <property type="entry name" value="polyprenyl_synt"/>
    <property type="match status" value="1"/>
</dbReference>
<dbReference type="SFLD" id="SFLDG01017">
    <property type="entry name" value="Polyprenyl_Transferase_Like"/>
    <property type="match status" value="1"/>
</dbReference>
<dbReference type="GO" id="GO:0004659">
    <property type="term" value="F:prenyltransferase activity"/>
    <property type="evidence" value="ECO:0007669"/>
    <property type="project" value="InterPro"/>
</dbReference>
<dbReference type="InterPro" id="IPR033749">
    <property type="entry name" value="Polyprenyl_synt_CS"/>
</dbReference>